<feature type="region of interest" description="Disordered" evidence="4">
    <location>
        <begin position="185"/>
        <end position="221"/>
    </location>
</feature>
<gene>
    <name evidence="5" type="ORF">BDV96DRAFT_180091</name>
</gene>
<dbReference type="PROSITE" id="PS50088">
    <property type="entry name" value="ANK_REPEAT"/>
    <property type="match status" value="2"/>
</dbReference>
<dbReference type="Pfam" id="PF12796">
    <property type="entry name" value="Ank_2"/>
    <property type="match status" value="1"/>
</dbReference>
<keyword evidence="1" id="KW-0677">Repeat</keyword>
<dbReference type="Gene3D" id="1.25.40.20">
    <property type="entry name" value="Ankyrin repeat-containing domain"/>
    <property type="match status" value="2"/>
</dbReference>
<dbReference type="InterPro" id="IPR036770">
    <property type="entry name" value="Ankyrin_rpt-contain_sf"/>
</dbReference>
<organism evidence="5 6">
    <name type="scientific">Lophiotrema nucula</name>
    <dbReference type="NCBI Taxonomy" id="690887"/>
    <lineage>
        <taxon>Eukaryota</taxon>
        <taxon>Fungi</taxon>
        <taxon>Dikarya</taxon>
        <taxon>Ascomycota</taxon>
        <taxon>Pezizomycotina</taxon>
        <taxon>Dothideomycetes</taxon>
        <taxon>Pleosporomycetidae</taxon>
        <taxon>Pleosporales</taxon>
        <taxon>Lophiotremataceae</taxon>
        <taxon>Lophiotrema</taxon>
    </lineage>
</organism>
<dbReference type="PANTHER" id="PTHR24126:SF14">
    <property type="entry name" value="ANK_REP_REGION DOMAIN-CONTAINING PROTEIN"/>
    <property type="match status" value="1"/>
</dbReference>
<evidence type="ECO:0000313" key="6">
    <source>
        <dbReference type="Proteomes" id="UP000799770"/>
    </source>
</evidence>
<dbReference type="EMBL" id="ML977334">
    <property type="protein sequence ID" value="KAF2111327.1"/>
    <property type="molecule type" value="Genomic_DNA"/>
</dbReference>
<dbReference type="Pfam" id="PF00023">
    <property type="entry name" value="Ank"/>
    <property type="match status" value="1"/>
</dbReference>
<dbReference type="InterPro" id="IPR002110">
    <property type="entry name" value="Ankyrin_rpt"/>
</dbReference>
<dbReference type="PROSITE" id="PS50297">
    <property type="entry name" value="ANK_REP_REGION"/>
    <property type="match status" value="1"/>
</dbReference>
<dbReference type="PANTHER" id="PTHR24126">
    <property type="entry name" value="ANKYRIN REPEAT, PH AND SEC7 DOMAIN CONTAINING PROTEIN SECG-RELATED"/>
    <property type="match status" value="1"/>
</dbReference>
<keyword evidence="6" id="KW-1185">Reference proteome</keyword>
<feature type="compositionally biased region" description="Polar residues" evidence="4">
    <location>
        <begin position="186"/>
        <end position="198"/>
    </location>
</feature>
<feature type="repeat" description="ANK" evidence="3">
    <location>
        <begin position="490"/>
        <end position="522"/>
    </location>
</feature>
<evidence type="ECO:0000313" key="5">
    <source>
        <dbReference type="EMBL" id="KAF2111327.1"/>
    </source>
</evidence>
<dbReference type="Proteomes" id="UP000799770">
    <property type="component" value="Unassembled WGS sequence"/>
</dbReference>
<protein>
    <submittedName>
        <fullName evidence="5">Ankyrin repeat-containing domain protein</fullName>
    </submittedName>
</protein>
<proteinExistence type="predicted"/>
<sequence>MDPLTLIPACVGVAKFAISLITGLEDLRSRYRDAAESIDLLLSQLQSIQAAAGLIEHRLQNSPSMFNHGNTANAIRTCLRACASLMKRIQAHVDAVRPAGQAVNFSGRTRHVWSEAAITKIEEQLGRQITALNCVLNAVQINLNATTEHVLNRPDIENVLHEAEEDAATYVSEEDLDKISVVYATPSPSGHQRPTLTTPAPPRHVPSSIEPTVPRVESSGDGRNRSFIAQAFQRIRPNYSPIGFESGQHSFWGPRPRSLQLAAIAKHAPDKYLDNFEMTVWDGDTNDVSLYLKVGVKRAAARTSSRLSSFQNDRYDAVNDALLMACMNGYGDIVQLLLDHGANASHGFQTGRLNIFPSPFSDVLPTLFPSSDNTTYAATAVWIAICTGHTNLVRLLHAHGASLETRNCRMQTPLNYICNTNGVLHTEAQMAVTLLELGVDIEARGEEDKTPLFCAIERGKNDLSQEILVETLLNGSADPNAKRTCHHQRGNRTPLAQACKMRNWNLVQSLLEAGADLKARISVRDNESSSAHLKDEVISVKMWLRVNRSWETSPHATFIRTRIDSGD</sequence>
<evidence type="ECO:0000256" key="1">
    <source>
        <dbReference type="ARBA" id="ARBA00022737"/>
    </source>
</evidence>
<evidence type="ECO:0000256" key="4">
    <source>
        <dbReference type="SAM" id="MobiDB-lite"/>
    </source>
</evidence>
<dbReference type="SUPFAM" id="SSF48403">
    <property type="entry name" value="Ankyrin repeat"/>
    <property type="match status" value="1"/>
</dbReference>
<evidence type="ECO:0000256" key="3">
    <source>
        <dbReference type="PROSITE-ProRule" id="PRU00023"/>
    </source>
</evidence>
<accession>A0A6A5YXK5</accession>
<dbReference type="SMART" id="SM00248">
    <property type="entry name" value="ANK"/>
    <property type="match status" value="5"/>
</dbReference>
<feature type="repeat" description="ANK" evidence="3">
    <location>
        <begin position="447"/>
        <end position="484"/>
    </location>
</feature>
<dbReference type="OrthoDB" id="366390at2759"/>
<evidence type="ECO:0000256" key="2">
    <source>
        <dbReference type="ARBA" id="ARBA00023043"/>
    </source>
</evidence>
<reference evidence="5" key="1">
    <citation type="journal article" date="2020" name="Stud. Mycol.">
        <title>101 Dothideomycetes genomes: a test case for predicting lifestyles and emergence of pathogens.</title>
        <authorList>
            <person name="Haridas S."/>
            <person name="Albert R."/>
            <person name="Binder M."/>
            <person name="Bloem J."/>
            <person name="Labutti K."/>
            <person name="Salamov A."/>
            <person name="Andreopoulos B."/>
            <person name="Baker S."/>
            <person name="Barry K."/>
            <person name="Bills G."/>
            <person name="Bluhm B."/>
            <person name="Cannon C."/>
            <person name="Castanera R."/>
            <person name="Culley D."/>
            <person name="Daum C."/>
            <person name="Ezra D."/>
            <person name="Gonzalez J."/>
            <person name="Henrissat B."/>
            <person name="Kuo A."/>
            <person name="Liang C."/>
            <person name="Lipzen A."/>
            <person name="Lutzoni F."/>
            <person name="Magnuson J."/>
            <person name="Mondo S."/>
            <person name="Nolan M."/>
            <person name="Ohm R."/>
            <person name="Pangilinan J."/>
            <person name="Park H.-J."/>
            <person name="Ramirez L."/>
            <person name="Alfaro M."/>
            <person name="Sun H."/>
            <person name="Tritt A."/>
            <person name="Yoshinaga Y."/>
            <person name="Zwiers L.-H."/>
            <person name="Turgeon B."/>
            <person name="Goodwin S."/>
            <person name="Spatafora J."/>
            <person name="Crous P."/>
            <person name="Grigoriev I."/>
        </authorList>
    </citation>
    <scope>NUCLEOTIDE SEQUENCE</scope>
    <source>
        <strain evidence="5">CBS 627.86</strain>
    </source>
</reference>
<dbReference type="AlphaFoldDB" id="A0A6A5YXK5"/>
<keyword evidence="2 3" id="KW-0040">ANK repeat</keyword>
<name>A0A6A5YXK5_9PLEO</name>